<dbReference type="InterPro" id="IPR006011">
    <property type="entry name" value="Syntaxin_N"/>
</dbReference>
<proteinExistence type="predicted"/>
<dbReference type="GO" id="GO:0016020">
    <property type="term" value="C:membrane"/>
    <property type="evidence" value="ECO:0007669"/>
    <property type="project" value="InterPro"/>
</dbReference>
<keyword evidence="3" id="KW-1185">Reference proteome</keyword>
<dbReference type="AlphaFoldDB" id="A0A835LEC3"/>
<dbReference type="EMBL" id="JADFTS010000008">
    <property type="protein sequence ID" value="KAF9591505.1"/>
    <property type="molecule type" value="Genomic_DNA"/>
</dbReference>
<dbReference type="Proteomes" id="UP000631114">
    <property type="component" value="Unassembled WGS sequence"/>
</dbReference>
<dbReference type="OrthoDB" id="364348at2759"/>
<name>A0A835LEC3_9MAGN</name>
<evidence type="ECO:0000259" key="1">
    <source>
        <dbReference type="Pfam" id="PF14523"/>
    </source>
</evidence>
<protein>
    <recommendedName>
        <fullName evidence="1">Syntaxin N-terminal domain-containing protein</fullName>
    </recommendedName>
</protein>
<accession>A0A835LEC3</accession>
<comment type="caution">
    <text evidence="2">The sequence shown here is derived from an EMBL/GenBank/DDBJ whole genome shotgun (WGS) entry which is preliminary data.</text>
</comment>
<dbReference type="Gene3D" id="1.20.58.70">
    <property type="match status" value="1"/>
</dbReference>
<reference evidence="2 3" key="1">
    <citation type="submission" date="2020-10" db="EMBL/GenBank/DDBJ databases">
        <title>The Coptis chinensis genome and diversification of protoberbering-type alkaloids.</title>
        <authorList>
            <person name="Wang B."/>
            <person name="Shu S."/>
            <person name="Song C."/>
            <person name="Liu Y."/>
        </authorList>
    </citation>
    <scope>NUCLEOTIDE SEQUENCE [LARGE SCALE GENOMIC DNA]</scope>
    <source>
        <strain evidence="2">HL-2020</strain>
        <tissue evidence="2">Leaf</tissue>
    </source>
</reference>
<evidence type="ECO:0000313" key="2">
    <source>
        <dbReference type="EMBL" id="KAF9591505.1"/>
    </source>
</evidence>
<feature type="domain" description="Syntaxin N-terminal" evidence="1">
    <location>
        <begin position="118"/>
        <end position="166"/>
    </location>
</feature>
<sequence length="167" mass="19149">MLFGLGFFHVSSEEKLKEWTSLAEQRKHHCKCKVCEFQTILRKRKAELVEFKKEKDISKDIQSVDTSQQDEDSGGLKFLTDTCIEANNQEKNDNNDLEVGSFCNAIFNNADRRQGYIHIGRLVKDAATKLKQASETDQYTEVSVNKKIDDAKLAKDFQAVLKEFHKA</sequence>
<evidence type="ECO:0000313" key="3">
    <source>
        <dbReference type="Proteomes" id="UP000631114"/>
    </source>
</evidence>
<organism evidence="2 3">
    <name type="scientific">Coptis chinensis</name>
    <dbReference type="NCBI Taxonomy" id="261450"/>
    <lineage>
        <taxon>Eukaryota</taxon>
        <taxon>Viridiplantae</taxon>
        <taxon>Streptophyta</taxon>
        <taxon>Embryophyta</taxon>
        <taxon>Tracheophyta</taxon>
        <taxon>Spermatophyta</taxon>
        <taxon>Magnoliopsida</taxon>
        <taxon>Ranunculales</taxon>
        <taxon>Ranunculaceae</taxon>
        <taxon>Coptidoideae</taxon>
        <taxon>Coptis</taxon>
    </lineage>
</organism>
<dbReference type="Pfam" id="PF14523">
    <property type="entry name" value="Syntaxin_2"/>
    <property type="match status" value="1"/>
</dbReference>
<gene>
    <name evidence="2" type="ORF">IFM89_004559</name>
</gene>